<dbReference type="AlphaFoldDB" id="X1TZG2"/>
<evidence type="ECO:0000313" key="1">
    <source>
        <dbReference type="EMBL" id="GAI96761.1"/>
    </source>
</evidence>
<evidence type="ECO:0008006" key="2">
    <source>
        <dbReference type="Google" id="ProtNLM"/>
    </source>
</evidence>
<organism evidence="1">
    <name type="scientific">marine sediment metagenome</name>
    <dbReference type="NCBI Taxonomy" id="412755"/>
    <lineage>
        <taxon>unclassified sequences</taxon>
        <taxon>metagenomes</taxon>
        <taxon>ecological metagenomes</taxon>
    </lineage>
</organism>
<gene>
    <name evidence="1" type="ORF">S12H4_33225</name>
</gene>
<accession>X1TZG2</accession>
<feature type="non-terminal residue" evidence="1">
    <location>
        <position position="1"/>
    </location>
</feature>
<dbReference type="SUPFAM" id="SSF51126">
    <property type="entry name" value="Pectin lyase-like"/>
    <property type="match status" value="1"/>
</dbReference>
<name>X1TZG2_9ZZZZ</name>
<sequence length="225" mass="23263">SLGTSAIIRCYVYADNSGDALAVAGHSSGAAMRYCVIVAPSGHSGRLISGAGSLVVTNSILIGAGSGNALNQSDTTSPSAGGIENSTIVNFAYLIQESVFGSGSFGFSSPFEIRNNILYDMTGGITASAGGDVQSIHFDRNAWGAITGNKYDSEDKYEIDGDIDLTVSPFTDYDNGDYTLNGTSGGGAECKDIGVDLLDGNHTTYTTLGAINEARRVMLGLQLKT</sequence>
<reference evidence="1" key="1">
    <citation type="journal article" date="2014" name="Front. Microbiol.">
        <title>High frequency of phylogenetically diverse reductive dehalogenase-homologous genes in deep subseafloor sedimentary metagenomes.</title>
        <authorList>
            <person name="Kawai M."/>
            <person name="Futagami T."/>
            <person name="Toyoda A."/>
            <person name="Takaki Y."/>
            <person name="Nishi S."/>
            <person name="Hori S."/>
            <person name="Arai W."/>
            <person name="Tsubouchi T."/>
            <person name="Morono Y."/>
            <person name="Uchiyama I."/>
            <person name="Ito T."/>
            <person name="Fujiyama A."/>
            <person name="Inagaki F."/>
            <person name="Takami H."/>
        </authorList>
    </citation>
    <scope>NUCLEOTIDE SEQUENCE</scope>
    <source>
        <strain evidence="1">Expedition CK06-06</strain>
    </source>
</reference>
<dbReference type="EMBL" id="BARW01019564">
    <property type="protein sequence ID" value="GAI96761.1"/>
    <property type="molecule type" value="Genomic_DNA"/>
</dbReference>
<protein>
    <recommendedName>
        <fullName evidence="2">Right handed beta helix domain-containing protein</fullName>
    </recommendedName>
</protein>
<proteinExistence type="predicted"/>
<dbReference type="InterPro" id="IPR011050">
    <property type="entry name" value="Pectin_lyase_fold/virulence"/>
</dbReference>
<comment type="caution">
    <text evidence="1">The sequence shown here is derived from an EMBL/GenBank/DDBJ whole genome shotgun (WGS) entry which is preliminary data.</text>
</comment>